<comment type="caution">
    <text evidence="1">The sequence shown here is derived from an EMBL/GenBank/DDBJ whole genome shotgun (WGS) entry which is preliminary data.</text>
</comment>
<reference evidence="1 2" key="1">
    <citation type="submission" date="2019-06" db="EMBL/GenBank/DDBJ databases">
        <title>Sequencing the genomes of 1000 actinobacteria strains.</title>
        <authorList>
            <person name="Klenk H.-P."/>
        </authorList>
    </citation>
    <scope>NUCLEOTIDE SEQUENCE [LARGE SCALE GENOMIC DNA]</scope>
    <source>
        <strain evidence="1 2">DSM 105492</strain>
    </source>
</reference>
<dbReference type="RefSeq" id="WP_141893885.1">
    <property type="nucleotide sequence ID" value="NZ_BAABLH010000004.1"/>
</dbReference>
<evidence type="ECO:0000313" key="2">
    <source>
        <dbReference type="Proteomes" id="UP000320235"/>
    </source>
</evidence>
<dbReference type="EMBL" id="VFPE01000002">
    <property type="protein sequence ID" value="TQM27545.1"/>
    <property type="molecule type" value="Genomic_DNA"/>
</dbReference>
<dbReference type="Proteomes" id="UP000320235">
    <property type="component" value="Unassembled WGS sequence"/>
</dbReference>
<protein>
    <submittedName>
        <fullName evidence="1">Uncharacterized protein</fullName>
    </submittedName>
</protein>
<accession>A0A543F138</accession>
<sequence>MTDGDEAEEWLTRLETLWRGYYAEHGPNMAYGEEESPADVLEVGLFAFGIMASIMRTVRALSIMVDHGYTVESRAMFRSAIDQALALTAIERTGVHGVHAFGIIHAYNLKQLLESSSSGFPLGDVNDEYISKFLSLRDKLPTSDDLNRAQNLIKTSTAGRNSGHFEALLYQIWLEATPLSKPSMRLADAYVQPERVGGGIRMHTFLDSDPDSVADPRVVLGIVLPAVMTVYGRVMRDDNLIVAVKALAEEWELTRSG</sequence>
<proteinExistence type="predicted"/>
<keyword evidence="2" id="KW-1185">Reference proteome</keyword>
<name>A0A543F138_9MICO</name>
<gene>
    <name evidence="1" type="ORF">FB391_1566</name>
</gene>
<evidence type="ECO:0000313" key="1">
    <source>
        <dbReference type="EMBL" id="TQM27545.1"/>
    </source>
</evidence>
<organism evidence="1 2">
    <name type="scientific">Microbacterium kyungheense</name>
    <dbReference type="NCBI Taxonomy" id="1263636"/>
    <lineage>
        <taxon>Bacteria</taxon>
        <taxon>Bacillati</taxon>
        <taxon>Actinomycetota</taxon>
        <taxon>Actinomycetes</taxon>
        <taxon>Micrococcales</taxon>
        <taxon>Microbacteriaceae</taxon>
        <taxon>Microbacterium</taxon>
    </lineage>
</organism>
<dbReference type="AlphaFoldDB" id="A0A543F138"/>